<dbReference type="Pfam" id="PF14258">
    <property type="entry name" value="DUF4350"/>
    <property type="match status" value="1"/>
</dbReference>
<keyword evidence="2" id="KW-0472">Membrane</keyword>
<organism evidence="4 5">
    <name type="scientific">Oleiharenicola lentus</name>
    <dbReference type="NCBI Taxonomy" id="2508720"/>
    <lineage>
        <taxon>Bacteria</taxon>
        <taxon>Pseudomonadati</taxon>
        <taxon>Verrucomicrobiota</taxon>
        <taxon>Opitutia</taxon>
        <taxon>Opitutales</taxon>
        <taxon>Opitutaceae</taxon>
        <taxon>Oleiharenicola</taxon>
    </lineage>
</organism>
<keyword evidence="2" id="KW-0812">Transmembrane</keyword>
<feature type="domain" description="DUF4350" evidence="3">
    <location>
        <begin position="43"/>
        <end position="265"/>
    </location>
</feature>
<proteinExistence type="predicted"/>
<dbReference type="Proteomes" id="UP000290218">
    <property type="component" value="Unassembled WGS sequence"/>
</dbReference>
<reference evidence="4 5" key="1">
    <citation type="submission" date="2019-01" db="EMBL/GenBank/DDBJ databases">
        <title>Lacunisphaera sp. strain TWA-58.</title>
        <authorList>
            <person name="Chen W.-M."/>
        </authorList>
    </citation>
    <scope>NUCLEOTIDE SEQUENCE [LARGE SCALE GENOMIC DNA]</scope>
    <source>
        <strain evidence="4 5">TWA-58</strain>
    </source>
</reference>
<evidence type="ECO:0000259" key="3">
    <source>
        <dbReference type="Pfam" id="PF14258"/>
    </source>
</evidence>
<dbReference type="InterPro" id="IPR025646">
    <property type="entry name" value="DUF4350"/>
</dbReference>
<feature type="transmembrane region" description="Helical" evidence="2">
    <location>
        <begin position="6"/>
        <end position="25"/>
    </location>
</feature>
<evidence type="ECO:0000313" key="4">
    <source>
        <dbReference type="EMBL" id="RXK53324.1"/>
    </source>
</evidence>
<keyword evidence="2" id="KW-1133">Transmembrane helix</keyword>
<dbReference type="AlphaFoldDB" id="A0A4Q1C4I2"/>
<accession>A0A4Q1C4I2</accession>
<evidence type="ECO:0000256" key="2">
    <source>
        <dbReference type="SAM" id="Phobius"/>
    </source>
</evidence>
<evidence type="ECO:0000256" key="1">
    <source>
        <dbReference type="SAM" id="MobiDB-lite"/>
    </source>
</evidence>
<feature type="compositionally biased region" description="Basic and acidic residues" evidence="1">
    <location>
        <begin position="140"/>
        <end position="154"/>
    </location>
</feature>
<evidence type="ECO:0000313" key="5">
    <source>
        <dbReference type="Proteomes" id="UP000290218"/>
    </source>
</evidence>
<dbReference type="RefSeq" id="WP_129048914.1">
    <property type="nucleotide sequence ID" value="NZ_SDHX01000002.1"/>
</dbReference>
<comment type="caution">
    <text evidence="4">The sequence shown here is derived from an EMBL/GenBank/DDBJ whole genome shotgun (WGS) entry which is preliminary data.</text>
</comment>
<feature type="compositionally biased region" description="Basic residues" evidence="1">
    <location>
        <begin position="155"/>
        <end position="165"/>
    </location>
</feature>
<name>A0A4Q1C4I2_9BACT</name>
<gene>
    <name evidence="4" type="ORF">ESB00_16640</name>
</gene>
<dbReference type="OrthoDB" id="5393446at2"/>
<keyword evidence="5" id="KW-1185">Reference proteome</keyword>
<dbReference type="PROSITE" id="PS51257">
    <property type="entry name" value="PROKAR_LIPOPROTEIN"/>
    <property type="match status" value="1"/>
</dbReference>
<sequence>MNLLRRWFPLLLAAGLVVAACGWLFRLRLGGGDLYPPYSSMRADALGTRALYEALEQMPGLQVARDHRPLERLAARPRLVVLAGLEWQTWRQLPAGELAALNAAAASGARVVLAFRADLLREDRDDRGRMVDPDETEEERAERRKQEKRDEARAQRRRPGVKPRQRTTLAEAWGVTMQQRWLLSRQPGAQRTPEAETTLPAEVAWKSDLYFTPADAAGWRVLYRRAGEPVLMEKAVGRGSLVLLSDAFCLSNEGVHLSRATDLLAWLVGNQRQVVFLEGPLGVLEETGVGHLARRYGLHGALALCVLLGLLYAWRQAVAFIPPVEILERGGEVALAYEPTAGFTALLRRSVDRAALLAACVAEWRRGRRVGITPAAAARLEAVWKQRDPREPLATTYNALVRALKPR</sequence>
<protein>
    <recommendedName>
        <fullName evidence="3">DUF4350 domain-containing protein</fullName>
    </recommendedName>
</protein>
<dbReference type="EMBL" id="SDHX01000002">
    <property type="protein sequence ID" value="RXK53324.1"/>
    <property type="molecule type" value="Genomic_DNA"/>
</dbReference>
<feature type="region of interest" description="Disordered" evidence="1">
    <location>
        <begin position="126"/>
        <end position="168"/>
    </location>
</feature>